<proteinExistence type="predicted"/>
<reference evidence="6" key="2">
    <citation type="journal article" date="2024" name="Plant">
        <title>Genomic evolution and insights into agronomic trait innovations of Sesamum species.</title>
        <authorList>
            <person name="Miao H."/>
            <person name="Wang L."/>
            <person name="Qu L."/>
            <person name="Liu H."/>
            <person name="Sun Y."/>
            <person name="Le M."/>
            <person name="Wang Q."/>
            <person name="Wei S."/>
            <person name="Zheng Y."/>
            <person name="Lin W."/>
            <person name="Duan Y."/>
            <person name="Cao H."/>
            <person name="Xiong S."/>
            <person name="Wang X."/>
            <person name="Wei L."/>
            <person name="Li C."/>
            <person name="Ma Q."/>
            <person name="Ju M."/>
            <person name="Zhao R."/>
            <person name="Li G."/>
            <person name="Mu C."/>
            <person name="Tian Q."/>
            <person name="Mei H."/>
            <person name="Zhang T."/>
            <person name="Gao T."/>
            <person name="Zhang H."/>
        </authorList>
    </citation>
    <scope>NUCLEOTIDE SEQUENCE</scope>
    <source>
        <strain evidence="6">KEN8</strain>
    </source>
</reference>
<protein>
    <submittedName>
        <fullName evidence="6">Rhomboid-like protein 19</fullName>
    </submittedName>
</protein>
<evidence type="ECO:0000313" key="6">
    <source>
        <dbReference type="EMBL" id="KAL0290065.1"/>
    </source>
</evidence>
<dbReference type="GO" id="GO:0005794">
    <property type="term" value="C:Golgi apparatus"/>
    <property type="evidence" value="ECO:0007669"/>
    <property type="project" value="TreeGrafter"/>
</dbReference>
<evidence type="ECO:0000256" key="2">
    <source>
        <dbReference type="ARBA" id="ARBA00022692"/>
    </source>
</evidence>
<dbReference type="PANTHER" id="PTHR13377:SF14">
    <property type="entry name" value="RHOMBOID-LIKE PROTEIN 19"/>
    <property type="match status" value="1"/>
</dbReference>
<sequence>MSSPQPSGGTMSIYTGFTRLCKGLAVVLIGGHIVVQIMPPAVSYLALIPAKTIPFAWNLFTAGYIEQSIIGVVISTVVCVFITAISLYYVTRQELYLRIIDPVATIFERMFCGRRSETPDQTRGYTLGGASLPGSDSMMHPGGGNLACYLIIRDRCLVSFVKESLKERGARALEERLAERLAAAAARTDETRRDASENV</sequence>
<evidence type="ECO:0000256" key="4">
    <source>
        <dbReference type="ARBA" id="ARBA00023136"/>
    </source>
</evidence>
<comment type="caution">
    <text evidence="6">The sequence shown here is derived from an EMBL/GenBank/DDBJ whole genome shotgun (WGS) entry which is preliminary data.</text>
</comment>
<evidence type="ECO:0000256" key="1">
    <source>
        <dbReference type="ARBA" id="ARBA00004141"/>
    </source>
</evidence>
<dbReference type="InterPro" id="IPR013861">
    <property type="entry name" value="TMEM115/Pdh1/Rbl19"/>
</dbReference>
<feature type="transmembrane region" description="Helical" evidence="5">
    <location>
        <begin position="68"/>
        <end position="90"/>
    </location>
</feature>
<dbReference type="PANTHER" id="PTHR13377">
    <property type="entry name" value="PLACENTAL PROTEIN 6"/>
    <property type="match status" value="1"/>
</dbReference>
<dbReference type="GO" id="GO:0016020">
    <property type="term" value="C:membrane"/>
    <property type="evidence" value="ECO:0007669"/>
    <property type="project" value="UniProtKB-SubCell"/>
</dbReference>
<feature type="transmembrane region" description="Helical" evidence="5">
    <location>
        <begin position="20"/>
        <end position="48"/>
    </location>
</feature>
<dbReference type="EMBL" id="JACGWM010001660">
    <property type="protein sequence ID" value="KAL0290065.1"/>
    <property type="molecule type" value="Genomic_DNA"/>
</dbReference>
<accession>A0AAW2J908</accession>
<dbReference type="GO" id="GO:0006890">
    <property type="term" value="P:retrograde vesicle-mediated transport, Golgi to endoplasmic reticulum"/>
    <property type="evidence" value="ECO:0007669"/>
    <property type="project" value="InterPro"/>
</dbReference>
<name>A0AAW2J908_9LAMI</name>
<gene>
    <name evidence="6" type="ORF">Scaly_2684400</name>
</gene>
<keyword evidence="3 5" id="KW-1133">Transmembrane helix</keyword>
<evidence type="ECO:0000256" key="3">
    <source>
        <dbReference type="ARBA" id="ARBA00022989"/>
    </source>
</evidence>
<evidence type="ECO:0000256" key="5">
    <source>
        <dbReference type="SAM" id="Phobius"/>
    </source>
</evidence>
<comment type="subcellular location">
    <subcellularLocation>
        <location evidence="1">Membrane</location>
        <topology evidence="1">Multi-pass membrane protein</topology>
    </subcellularLocation>
</comment>
<reference evidence="6" key="1">
    <citation type="submission" date="2020-06" db="EMBL/GenBank/DDBJ databases">
        <authorList>
            <person name="Li T."/>
            <person name="Hu X."/>
            <person name="Zhang T."/>
            <person name="Song X."/>
            <person name="Zhang H."/>
            <person name="Dai N."/>
            <person name="Sheng W."/>
            <person name="Hou X."/>
            <person name="Wei L."/>
        </authorList>
    </citation>
    <scope>NUCLEOTIDE SEQUENCE</scope>
    <source>
        <strain evidence="6">KEN8</strain>
        <tissue evidence="6">Leaf</tissue>
    </source>
</reference>
<dbReference type="Pfam" id="PF08551">
    <property type="entry name" value="DUF1751"/>
    <property type="match status" value="1"/>
</dbReference>
<keyword evidence="2 5" id="KW-0812">Transmembrane</keyword>
<dbReference type="AlphaFoldDB" id="A0AAW2J908"/>
<keyword evidence="4 5" id="KW-0472">Membrane</keyword>
<organism evidence="6">
    <name type="scientific">Sesamum calycinum</name>
    <dbReference type="NCBI Taxonomy" id="2727403"/>
    <lineage>
        <taxon>Eukaryota</taxon>
        <taxon>Viridiplantae</taxon>
        <taxon>Streptophyta</taxon>
        <taxon>Embryophyta</taxon>
        <taxon>Tracheophyta</taxon>
        <taxon>Spermatophyta</taxon>
        <taxon>Magnoliopsida</taxon>
        <taxon>eudicotyledons</taxon>
        <taxon>Gunneridae</taxon>
        <taxon>Pentapetalae</taxon>
        <taxon>asterids</taxon>
        <taxon>lamiids</taxon>
        <taxon>Lamiales</taxon>
        <taxon>Pedaliaceae</taxon>
        <taxon>Sesamum</taxon>
    </lineage>
</organism>